<dbReference type="KEGG" id="asui:ASUIS_0027"/>
<sequence length="119" mass="13295">MFVCGYHFPASEGNNVSFEKVIEKVQEGIDASGKTVTLTSETREGAKLETISVPEGSFLHTALVDYYTNTECKEIDGFKMVYYTNKYQISEISKSVDGDATKAVCRKLDDMNLYRVKVA</sequence>
<dbReference type="AlphaFoldDB" id="A0AAD0WPA6"/>
<reference evidence="1 2" key="1">
    <citation type="submission" date="2018-08" db="EMBL/GenBank/DDBJ databases">
        <title>Complete genome of the Arcobacter suis type strain LMG 26152.</title>
        <authorList>
            <person name="Miller W.G."/>
            <person name="Yee E."/>
            <person name="Bono J.L."/>
        </authorList>
    </citation>
    <scope>NUCLEOTIDE SEQUENCE [LARGE SCALE GENOMIC DNA]</scope>
    <source>
        <strain evidence="1 2">CECT 7833</strain>
    </source>
</reference>
<name>A0AAD0WPA6_9BACT</name>
<keyword evidence="2" id="KW-1185">Reference proteome</keyword>
<proteinExistence type="predicted"/>
<evidence type="ECO:0000313" key="2">
    <source>
        <dbReference type="Proteomes" id="UP000263040"/>
    </source>
</evidence>
<accession>A0AAD0WPA6</accession>
<dbReference type="EMBL" id="CP032100">
    <property type="protein sequence ID" value="AXX88545.1"/>
    <property type="molecule type" value="Genomic_DNA"/>
</dbReference>
<protein>
    <submittedName>
        <fullName evidence="1">Uncharacterized protein</fullName>
    </submittedName>
</protein>
<gene>
    <name evidence="1" type="ORF">ASUIS_0027</name>
</gene>
<evidence type="ECO:0000313" key="1">
    <source>
        <dbReference type="EMBL" id="AXX88545.1"/>
    </source>
</evidence>
<dbReference type="RefSeq" id="WP_118885131.1">
    <property type="nucleotide sequence ID" value="NZ_CP032100.1"/>
</dbReference>
<dbReference type="Proteomes" id="UP000263040">
    <property type="component" value="Chromosome"/>
</dbReference>
<organism evidence="1 2">
    <name type="scientific">Arcobacter suis CECT 7833</name>
    <dbReference type="NCBI Taxonomy" id="663365"/>
    <lineage>
        <taxon>Bacteria</taxon>
        <taxon>Pseudomonadati</taxon>
        <taxon>Campylobacterota</taxon>
        <taxon>Epsilonproteobacteria</taxon>
        <taxon>Campylobacterales</taxon>
        <taxon>Arcobacteraceae</taxon>
        <taxon>Arcobacter</taxon>
    </lineage>
</organism>